<dbReference type="Proteomes" id="UP000382540">
    <property type="component" value="Unassembled WGS sequence"/>
</dbReference>
<keyword evidence="2" id="KW-0614">Plasmid</keyword>
<geneLocation type="plasmid" evidence="2">
    <name>RCS69_pI</name>
</geneLocation>
<protein>
    <submittedName>
        <fullName evidence="1">Uncharacterized protein</fullName>
    </submittedName>
</protein>
<evidence type="ECO:0000313" key="3">
    <source>
        <dbReference type="Proteomes" id="UP000382540"/>
    </source>
</evidence>
<organism evidence="1 3">
    <name type="scientific">Escherichia coli</name>
    <dbReference type="NCBI Taxonomy" id="562"/>
    <lineage>
        <taxon>Bacteria</taxon>
        <taxon>Pseudomonadati</taxon>
        <taxon>Pseudomonadota</taxon>
        <taxon>Gammaproteobacteria</taxon>
        <taxon>Enterobacterales</taxon>
        <taxon>Enterobacteriaceae</taxon>
        <taxon>Escherichia</taxon>
    </lineage>
</organism>
<dbReference type="EMBL" id="LT985287">
    <property type="protein sequence ID" value="SPE02265.1"/>
    <property type="molecule type" value="Genomic_DNA"/>
</dbReference>
<evidence type="ECO:0000313" key="2">
    <source>
        <dbReference type="EMBL" id="SPE02265.1"/>
    </source>
</evidence>
<dbReference type="EMBL" id="AAAGZE010000144">
    <property type="protein sequence ID" value="EAC1535289.1"/>
    <property type="molecule type" value="Genomic_DNA"/>
</dbReference>
<dbReference type="RefSeq" id="WP_000111575.1">
    <property type="nucleotide sequence ID" value="NZ_BAAGAM010000030.1"/>
</dbReference>
<proteinExistence type="predicted"/>
<reference evidence="1 3" key="2">
    <citation type="submission" date="2018-10" db="EMBL/GenBank/DDBJ databases">
        <authorList>
            <consortium name="NARMS: The National Antimicrobial Resistance Monitoring System"/>
        </authorList>
    </citation>
    <scope>NUCLEOTIDE SEQUENCE [LARGE SCALE GENOMIC DNA]</scope>
    <source>
        <strain evidence="1 3">CVM N17EC1330</strain>
    </source>
</reference>
<gene>
    <name evidence="1" type="ORF">D9J61_25365</name>
    <name evidence="2" type="ORF">RCS69_PI0029</name>
</gene>
<sequence>MSVKDFTPTLEIKFHRRRWRIMVGRSSLASFRSEQDAIDALNKRRSFYEYWAGSAGVQAENTEPVIVHVTY</sequence>
<name>A0A0L7AIG3_ECOLX</name>
<accession>A0A0L7AIG3</accession>
<reference evidence="2" key="1">
    <citation type="submission" date="2018-02" db="EMBL/GenBank/DDBJ databases">
        <authorList>
            <person name="Cohen D.B."/>
            <person name="Kent A.D."/>
        </authorList>
    </citation>
    <scope>NUCLEOTIDE SEQUENCE</scope>
    <source>
        <strain evidence="2">RPC3</strain>
        <plasmid evidence="2">RCS69_pI</plasmid>
    </source>
</reference>
<evidence type="ECO:0000313" key="1">
    <source>
        <dbReference type="EMBL" id="EAC1535289.1"/>
    </source>
</evidence>
<dbReference type="AlphaFoldDB" id="A0A0L7AIG3"/>